<dbReference type="RefSeq" id="XP_075098678.1">
    <property type="nucleotide sequence ID" value="XM_075242577.1"/>
</dbReference>
<keyword evidence="1" id="KW-1185">Reference proteome</keyword>
<evidence type="ECO:0000313" key="2">
    <source>
        <dbReference type="RefSeq" id="XP_075098678.1"/>
    </source>
</evidence>
<evidence type="ECO:0000313" key="1">
    <source>
        <dbReference type="Proteomes" id="UP000790787"/>
    </source>
</evidence>
<sequence length="143" mass="17320">MEALRLSEQFSEKGRDRDAWEHNPDLFYPRGKRKLYSYMAKKRGMDNFNRHSHGKSRLKFEIRSYQETIGNPAMQMSEDNQQLLWFKNVQTSKHQKRAKASETSLRLVSEKHRQTIEENKIVILRTKMHQVRNKEEMEYLEKF</sequence>
<dbReference type="Proteomes" id="UP000790787">
    <property type="component" value="Chromosome 3"/>
</dbReference>
<reference evidence="2" key="2">
    <citation type="submission" date="2025-08" db="UniProtKB">
        <authorList>
            <consortium name="RefSeq"/>
        </authorList>
    </citation>
    <scope>IDENTIFICATION</scope>
    <source>
        <tissue evidence="2">Leaf</tissue>
    </source>
</reference>
<accession>A0AC58TN78</accession>
<name>A0AC58TN78_TOBAC</name>
<reference evidence="1" key="1">
    <citation type="journal article" date="2014" name="Nat. Commun.">
        <title>The tobacco genome sequence and its comparison with those of tomato and potato.</title>
        <authorList>
            <person name="Sierro N."/>
            <person name="Battey J.N."/>
            <person name="Ouadi S."/>
            <person name="Bakaher N."/>
            <person name="Bovet L."/>
            <person name="Willig A."/>
            <person name="Goepfert S."/>
            <person name="Peitsch M.C."/>
            <person name="Ivanov N.V."/>
        </authorList>
    </citation>
    <scope>NUCLEOTIDE SEQUENCE [LARGE SCALE GENOMIC DNA]</scope>
</reference>
<organism evidence="1 2">
    <name type="scientific">Nicotiana tabacum</name>
    <name type="common">Common tobacco</name>
    <dbReference type="NCBI Taxonomy" id="4097"/>
    <lineage>
        <taxon>Eukaryota</taxon>
        <taxon>Viridiplantae</taxon>
        <taxon>Streptophyta</taxon>
        <taxon>Embryophyta</taxon>
        <taxon>Tracheophyta</taxon>
        <taxon>Spermatophyta</taxon>
        <taxon>Magnoliopsida</taxon>
        <taxon>eudicotyledons</taxon>
        <taxon>Gunneridae</taxon>
        <taxon>Pentapetalae</taxon>
        <taxon>asterids</taxon>
        <taxon>lamiids</taxon>
        <taxon>Solanales</taxon>
        <taxon>Solanaceae</taxon>
        <taxon>Nicotianoideae</taxon>
        <taxon>Nicotianeae</taxon>
        <taxon>Nicotiana</taxon>
    </lineage>
</organism>
<protein>
    <submittedName>
        <fullName evidence="2">Protein SUPPRESSOR OF GENE SILENCING 3-like</fullName>
    </submittedName>
</protein>
<gene>
    <name evidence="2" type="primary">LOC142175671</name>
</gene>
<proteinExistence type="predicted"/>